<evidence type="ECO:0000313" key="6">
    <source>
        <dbReference type="Proteomes" id="UP000255279"/>
    </source>
</evidence>
<dbReference type="SUPFAM" id="SSF64288">
    <property type="entry name" value="Chorismate lyase-like"/>
    <property type="match status" value="1"/>
</dbReference>
<dbReference type="Pfam" id="PF00392">
    <property type="entry name" value="GntR"/>
    <property type="match status" value="1"/>
</dbReference>
<dbReference type="SUPFAM" id="SSF46785">
    <property type="entry name" value="Winged helix' DNA-binding domain"/>
    <property type="match status" value="1"/>
</dbReference>
<evidence type="ECO:0000259" key="4">
    <source>
        <dbReference type="PROSITE" id="PS50949"/>
    </source>
</evidence>
<evidence type="ECO:0000313" key="5">
    <source>
        <dbReference type="EMBL" id="STZ10247.1"/>
    </source>
</evidence>
<dbReference type="RefSeq" id="WP_078276646.1">
    <property type="nucleotide sequence ID" value="NZ_MUXU01000038.1"/>
</dbReference>
<protein>
    <submittedName>
        <fullName evidence="5">HTH-type transcriptional repressor yvoA</fullName>
    </submittedName>
</protein>
<proteinExistence type="predicted"/>
<keyword evidence="3" id="KW-0804">Transcription</keyword>
<reference evidence="5 6" key="1">
    <citation type="submission" date="2018-06" db="EMBL/GenBank/DDBJ databases">
        <authorList>
            <consortium name="Pathogen Informatics"/>
            <person name="Doyle S."/>
        </authorList>
    </citation>
    <scope>NUCLEOTIDE SEQUENCE [LARGE SCALE GENOMIC DNA]</scope>
    <source>
        <strain evidence="5 6">NCTC10293</strain>
    </source>
</reference>
<dbReference type="OrthoDB" id="9808698at2"/>
<dbReference type="GO" id="GO:0003677">
    <property type="term" value="F:DNA binding"/>
    <property type="evidence" value="ECO:0007669"/>
    <property type="project" value="UniProtKB-KW"/>
</dbReference>
<dbReference type="Gene3D" id="1.10.10.10">
    <property type="entry name" value="Winged helix-like DNA-binding domain superfamily/Winged helix DNA-binding domain"/>
    <property type="match status" value="1"/>
</dbReference>
<dbReference type="InterPro" id="IPR036390">
    <property type="entry name" value="WH_DNA-bd_sf"/>
</dbReference>
<dbReference type="PANTHER" id="PTHR44846">
    <property type="entry name" value="MANNOSYL-D-GLYCERATE TRANSPORT/METABOLISM SYSTEM REPRESSOR MNGR-RELATED"/>
    <property type="match status" value="1"/>
</dbReference>
<dbReference type="Pfam" id="PF07702">
    <property type="entry name" value="UTRA"/>
    <property type="match status" value="1"/>
</dbReference>
<dbReference type="PANTHER" id="PTHR44846:SF16">
    <property type="entry name" value="TRANSCRIPTIONAL REGULATOR PHNF-RELATED"/>
    <property type="match status" value="1"/>
</dbReference>
<dbReference type="PRINTS" id="PR00035">
    <property type="entry name" value="HTHGNTR"/>
</dbReference>
<dbReference type="SMART" id="SM00866">
    <property type="entry name" value="UTRA"/>
    <property type="match status" value="1"/>
</dbReference>
<dbReference type="InterPro" id="IPR011663">
    <property type="entry name" value="UTRA"/>
</dbReference>
<evidence type="ECO:0000256" key="1">
    <source>
        <dbReference type="ARBA" id="ARBA00023015"/>
    </source>
</evidence>
<dbReference type="Proteomes" id="UP000255279">
    <property type="component" value="Unassembled WGS sequence"/>
</dbReference>
<dbReference type="EMBL" id="UGQE01000001">
    <property type="protein sequence ID" value="STZ10247.1"/>
    <property type="molecule type" value="Genomic_DNA"/>
</dbReference>
<gene>
    <name evidence="5" type="primary">yvoA</name>
    <name evidence="5" type="ORF">NCTC10293_00577</name>
</gene>
<feature type="domain" description="HTH gntR-type" evidence="4">
    <location>
        <begin position="22"/>
        <end position="90"/>
    </location>
</feature>
<evidence type="ECO:0000256" key="2">
    <source>
        <dbReference type="ARBA" id="ARBA00023125"/>
    </source>
</evidence>
<dbReference type="SMART" id="SM00345">
    <property type="entry name" value="HTH_GNTR"/>
    <property type="match status" value="1"/>
</dbReference>
<dbReference type="CDD" id="cd07377">
    <property type="entry name" value="WHTH_GntR"/>
    <property type="match status" value="1"/>
</dbReference>
<keyword evidence="1" id="KW-0805">Transcription regulation</keyword>
<dbReference type="FunFam" id="1.10.10.10:FF:000079">
    <property type="entry name" value="GntR family transcriptional regulator"/>
    <property type="match status" value="1"/>
</dbReference>
<dbReference type="InterPro" id="IPR000524">
    <property type="entry name" value="Tscrpt_reg_HTH_GntR"/>
</dbReference>
<dbReference type="Gene3D" id="3.40.1410.10">
    <property type="entry name" value="Chorismate lyase-like"/>
    <property type="match status" value="1"/>
</dbReference>
<evidence type="ECO:0000256" key="3">
    <source>
        <dbReference type="ARBA" id="ARBA00023163"/>
    </source>
</evidence>
<accession>A0A378R6H7</accession>
<sequence>MTTYNKSTHTEPICKTTDETSVPVYERIKRYILAHIHDGRWRTGAMIPSENELAETFGVSRMTVNRAVKELAIEGVLERKQGAGTFVIQKQFSQTFVTVHSIAEDIERMGKRYHAKQIFGGAQAYNTLPAEAQKLFTPQQTPYRVDVVHFGDDVPLQYERRWVDLNLVPKFAEQDFNIVSTSNYLIAQTPLVRGLYTIEALACPDDIASCLAMPAGAPALCLRRHTYSGELVVTLVQMWHNGANFSFTGTLE</sequence>
<name>A0A378R6H7_9GAMM</name>
<dbReference type="InterPro" id="IPR028978">
    <property type="entry name" value="Chorismate_lyase_/UTRA_dom_sf"/>
</dbReference>
<dbReference type="InterPro" id="IPR036388">
    <property type="entry name" value="WH-like_DNA-bd_sf"/>
</dbReference>
<dbReference type="PROSITE" id="PS50949">
    <property type="entry name" value="HTH_GNTR"/>
    <property type="match status" value="1"/>
</dbReference>
<organism evidence="5 6">
    <name type="scientific">Moraxella caviae</name>
    <dbReference type="NCBI Taxonomy" id="34060"/>
    <lineage>
        <taxon>Bacteria</taxon>
        <taxon>Pseudomonadati</taxon>
        <taxon>Pseudomonadota</taxon>
        <taxon>Gammaproteobacteria</taxon>
        <taxon>Moraxellales</taxon>
        <taxon>Moraxellaceae</taxon>
        <taxon>Moraxella</taxon>
    </lineage>
</organism>
<keyword evidence="2" id="KW-0238">DNA-binding</keyword>
<dbReference type="GO" id="GO:0003700">
    <property type="term" value="F:DNA-binding transcription factor activity"/>
    <property type="evidence" value="ECO:0007669"/>
    <property type="project" value="InterPro"/>
</dbReference>
<dbReference type="AlphaFoldDB" id="A0A378R6H7"/>
<dbReference type="InterPro" id="IPR050679">
    <property type="entry name" value="Bact_HTH_transcr_reg"/>
</dbReference>